<evidence type="ECO:0000256" key="3">
    <source>
        <dbReference type="ARBA" id="ARBA00005109"/>
    </source>
</evidence>
<feature type="domain" description="RNA polymerase Rpb2" evidence="17">
    <location>
        <begin position="553"/>
        <end position="624"/>
    </location>
</feature>
<evidence type="ECO:0000256" key="10">
    <source>
        <dbReference type="ARBA" id="ARBA00022679"/>
    </source>
</evidence>
<keyword evidence="12" id="KW-0378">Hydrolase</keyword>
<keyword evidence="13" id="KW-0496">Mitochondrion</keyword>
<keyword evidence="21" id="KW-1185">Reference proteome</keyword>
<dbReference type="GO" id="GO:0003860">
    <property type="term" value="F:3-hydroxyisobutyryl-CoA hydrolase activity"/>
    <property type="evidence" value="ECO:0007669"/>
    <property type="project" value="UniProtKB-EC"/>
</dbReference>
<evidence type="ECO:0000256" key="6">
    <source>
        <dbReference type="ARBA" id="ARBA00012418"/>
    </source>
</evidence>
<dbReference type="InterPro" id="IPR007642">
    <property type="entry name" value="RNA_pol_Rpb2_2"/>
</dbReference>
<dbReference type="InterPro" id="IPR045004">
    <property type="entry name" value="ECH_dom"/>
</dbReference>
<dbReference type="PANTHER" id="PTHR43176">
    <property type="entry name" value="3-HYDROXYISOBUTYRYL-COA HYDROLASE-RELATED"/>
    <property type="match status" value="1"/>
</dbReference>
<dbReference type="PANTHER" id="PTHR43176:SF3">
    <property type="entry name" value="3-HYDROXYISOBUTYRYL-COA HYDROLASE, MITOCHONDRIAL"/>
    <property type="match status" value="1"/>
</dbReference>
<protein>
    <recommendedName>
        <fullName evidence="7">3-hydroxyisobutyryl-CoA hydrolase, mitochondrial</fullName>
        <ecNumber evidence="6">2.7.7.6</ecNumber>
        <ecNumber evidence="5">3.1.2.4</ecNumber>
    </recommendedName>
    <alternativeName>
        <fullName evidence="16">3-hydroxyisobutyryl-coenzyme A hydrolase</fullName>
    </alternativeName>
</protein>
<dbReference type="AlphaFoldDB" id="A0A9P1IK27"/>
<dbReference type="NCBIfam" id="NF004127">
    <property type="entry name" value="PRK05617.1"/>
    <property type="match status" value="1"/>
</dbReference>
<evidence type="ECO:0000256" key="11">
    <source>
        <dbReference type="ARBA" id="ARBA00022695"/>
    </source>
</evidence>
<evidence type="ECO:0000256" key="9">
    <source>
        <dbReference type="ARBA" id="ARBA00022478"/>
    </source>
</evidence>
<comment type="catalytic activity">
    <reaction evidence="1">
        <text>3-hydroxy-2-methylpropanoyl-CoA + H2O = 3-hydroxy-2-methylpropanoate + CoA + H(+)</text>
        <dbReference type="Rhea" id="RHEA:20888"/>
        <dbReference type="ChEBI" id="CHEBI:11805"/>
        <dbReference type="ChEBI" id="CHEBI:15377"/>
        <dbReference type="ChEBI" id="CHEBI:15378"/>
        <dbReference type="ChEBI" id="CHEBI:57287"/>
        <dbReference type="ChEBI" id="CHEBI:57340"/>
        <dbReference type="EC" id="3.1.2.4"/>
    </reaction>
</comment>
<evidence type="ECO:0000256" key="14">
    <source>
        <dbReference type="ARBA" id="ARBA00023163"/>
    </source>
</evidence>
<dbReference type="Proteomes" id="UP001152747">
    <property type="component" value="Unassembled WGS sequence"/>
</dbReference>
<evidence type="ECO:0000256" key="16">
    <source>
        <dbReference type="ARBA" id="ARBA00031181"/>
    </source>
</evidence>
<feature type="domain" description="Enoyl-CoA hydratase/isomerase" evidence="19">
    <location>
        <begin position="41"/>
        <end position="367"/>
    </location>
</feature>
<reference evidence="20" key="1">
    <citation type="submission" date="2022-11" db="EMBL/GenBank/DDBJ databases">
        <authorList>
            <person name="Kikuchi T."/>
        </authorList>
    </citation>
    <scope>NUCLEOTIDE SEQUENCE</scope>
    <source>
        <strain evidence="20">PS1010</strain>
    </source>
</reference>
<dbReference type="GO" id="GO:0000428">
    <property type="term" value="C:DNA-directed RNA polymerase complex"/>
    <property type="evidence" value="ECO:0007669"/>
    <property type="project" value="UniProtKB-KW"/>
</dbReference>
<keyword evidence="11" id="KW-0548">Nucleotidyltransferase</keyword>
<evidence type="ECO:0000259" key="19">
    <source>
        <dbReference type="Pfam" id="PF16113"/>
    </source>
</evidence>
<dbReference type="SUPFAM" id="SSF64484">
    <property type="entry name" value="beta and beta-prime subunits of DNA dependent RNA-polymerase"/>
    <property type="match status" value="1"/>
</dbReference>
<sequence length="629" mass="70860">MSLAVRSLLRNTHQLKMFSAPFSLSTVAQTEILVEKQADKRIVTLNRPKALNALNLNMVREFYPMMKEWQNSKDVSLVILKGSGEKAFCAGGDVLAVSKSYKEAAAGGETTMHKDFFREEYILNHLIGTFSKQYVSLIDGIVMGGGCGLSVNGRFRVATEKTMLAMPETALGLFPDVGGSYFLSRLKDNLGMFLALTGYRLLGADTFHAGMATHFVESSSLGDLQNNLTNLKNVTESAVDKAIKSLEPSNIPEFSLSNHITQIKNCFGGRSIEEIIQNLEKDGSDWAKKQIQTLNKMSPTSLKITHRQISEGARLSYSKIFTMEYRLTQRFLEDPDFHEGCRAILIDKDRNPKWNPAKLADVTEETMTVNHHKNGTLSGELNEQKCLPLKDKWLLVPAFLKVRGLVKQHLVSFDHFVNEEIRNIMLSNQKITSDANSNFYLKYNDIRIGKPSSEEGLNQTHDRITPQECRLRDMTYSAPISVDIEYTRGNQRVFKKDLVIGRMPIMLRSSKCILKDLSEEELARVQECPHDPGGYFVVKGSEKVILIQEQLSKNRIMVGRNSSKELQCEVLSSTSERKSKTYVTVKKGKYLLRHNQLTDDVPVTIIFKAMGIESDYDIVSTIGHEEKCC</sequence>
<feature type="domain" description="RNA polymerase beta subunit protrusion" evidence="18">
    <location>
        <begin position="404"/>
        <end position="551"/>
    </location>
</feature>
<gene>
    <name evidence="20" type="ORF">CAMP_LOCUS8173</name>
</gene>
<evidence type="ECO:0000256" key="1">
    <source>
        <dbReference type="ARBA" id="ARBA00001709"/>
    </source>
</evidence>
<evidence type="ECO:0000256" key="8">
    <source>
        <dbReference type="ARBA" id="ARBA00022456"/>
    </source>
</evidence>
<dbReference type="CDD" id="cd06558">
    <property type="entry name" value="crotonase-like"/>
    <property type="match status" value="1"/>
</dbReference>
<organism evidence="20 21">
    <name type="scientific">Caenorhabditis angaria</name>
    <dbReference type="NCBI Taxonomy" id="860376"/>
    <lineage>
        <taxon>Eukaryota</taxon>
        <taxon>Metazoa</taxon>
        <taxon>Ecdysozoa</taxon>
        <taxon>Nematoda</taxon>
        <taxon>Chromadorea</taxon>
        <taxon>Rhabditida</taxon>
        <taxon>Rhabditina</taxon>
        <taxon>Rhabditomorpha</taxon>
        <taxon>Rhabditoidea</taxon>
        <taxon>Rhabditidae</taxon>
        <taxon>Peloderinae</taxon>
        <taxon>Caenorhabditis</taxon>
    </lineage>
</organism>
<dbReference type="EC" id="3.1.2.4" evidence="5"/>
<dbReference type="InterPro" id="IPR032259">
    <property type="entry name" value="HIBYL-CoA-H"/>
</dbReference>
<accession>A0A9P1IK27</accession>
<dbReference type="FunFam" id="3.90.1100.10:FF:000009">
    <property type="entry name" value="DNA-directed RNA polymerase subunit beta"/>
    <property type="match status" value="1"/>
</dbReference>
<dbReference type="Pfam" id="PF04561">
    <property type="entry name" value="RNA_pol_Rpb2_2"/>
    <property type="match status" value="1"/>
</dbReference>
<keyword evidence="10" id="KW-0808">Transferase</keyword>
<dbReference type="GO" id="GO:0005739">
    <property type="term" value="C:mitochondrion"/>
    <property type="evidence" value="ECO:0007669"/>
    <property type="project" value="UniProtKB-SubCell"/>
</dbReference>
<keyword evidence="14" id="KW-0804">Transcription</keyword>
<name>A0A9P1IK27_9PELO</name>
<dbReference type="FunFam" id="3.90.226.10:FF:000026">
    <property type="entry name" value="3-hydroxyisobutyryl-CoA hydrolase, mitochondrial"/>
    <property type="match status" value="1"/>
</dbReference>
<dbReference type="InterPro" id="IPR029045">
    <property type="entry name" value="ClpP/crotonase-like_dom_sf"/>
</dbReference>
<dbReference type="Gene3D" id="3.90.226.10">
    <property type="entry name" value="2-enoyl-CoA Hydratase, Chain A, domain 1"/>
    <property type="match status" value="1"/>
</dbReference>
<comment type="pathway">
    <text evidence="3">Amino-acid degradation; L-valine degradation.</text>
</comment>
<evidence type="ECO:0000256" key="5">
    <source>
        <dbReference type="ARBA" id="ARBA00011915"/>
    </source>
</evidence>
<evidence type="ECO:0000259" key="17">
    <source>
        <dbReference type="Pfam" id="PF04561"/>
    </source>
</evidence>
<dbReference type="EMBL" id="CANHGI010000003">
    <property type="protein sequence ID" value="CAI5445536.1"/>
    <property type="molecule type" value="Genomic_DNA"/>
</dbReference>
<evidence type="ECO:0000256" key="13">
    <source>
        <dbReference type="ARBA" id="ARBA00023128"/>
    </source>
</evidence>
<comment type="function">
    <text evidence="15">Hydrolyzes 3-hydroxyisobutyryl-CoA (HIBYL-CoA), a saline catabolite. Has high activity toward isobutyryl-CoA. Could be an isobutyryl-CoA dehydrogenase that functions in valine catabolism. Also hydrolyzes 3-hydroxypropanoyl-CoA.</text>
</comment>
<dbReference type="Pfam" id="PF16113">
    <property type="entry name" value="ECH_2"/>
    <property type="match status" value="1"/>
</dbReference>
<dbReference type="GO" id="GO:0003899">
    <property type="term" value="F:DNA-directed RNA polymerase activity"/>
    <property type="evidence" value="ECO:0007669"/>
    <property type="project" value="UniProtKB-EC"/>
</dbReference>
<comment type="caution">
    <text evidence="20">The sequence shown here is derived from an EMBL/GenBank/DDBJ whole genome shotgun (WGS) entry which is preliminary data.</text>
</comment>
<dbReference type="SUPFAM" id="SSF52096">
    <property type="entry name" value="ClpP/crotonase"/>
    <property type="match status" value="1"/>
</dbReference>
<evidence type="ECO:0000313" key="21">
    <source>
        <dbReference type="Proteomes" id="UP001152747"/>
    </source>
</evidence>
<evidence type="ECO:0000256" key="2">
    <source>
        <dbReference type="ARBA" id="ARBA00004173"/>
    </source>
</evidence>
<proteinExistence type="inferred from homology"/>
<evidence type="ECO:0000256" key="12">
    <source>
        <dbReference type="ARBA" id="ARBA00022801"/>
    </source>
</evidence>
<keyword evidence="9" id="KW-0240">DNA-directed RNA polymerase</keyword>
<dbReference type="GO" id="GO:0003677">
    <property type="term" value="F:DNA binding"/>
    <property type="evidence" value="ECO:0007669"/>
    <property type="project" value="InterPro"/>
</dbReference>
<dbReference type="InterPro" id="IPR007644">
    <property type="entry name" value="RNA_pol_bsu_protrusion"/>
</dbReference>
<evidence type="ECO:0000313" key="20">
    <source>
        <dbReference type="EMBL" id="CAI5445536.1"/>
    </source>
</evidence>
<comment type="similarity">
    <text evidence="4">Belongs to the enoyl-CoA hydratase/isomerase family.</text>
</comment>
<keyword evidence="8" id="KW-0101">Branched-chain amino acid catabolism</keyword>
<dbReference type="EC" id="2.7.7.6" evidence="6"/>
<comment type="subcellular location">
    <subcellularLocation>
        <location evidence="2">Mitochondrion</location>
    </subcellularLocation>
</comment>
<dbReference type="GO" id="GO:0006574">
    <property type="term" value="P:L-valine catabolic process"/>
    <property type="evidence" value="ECO:0007669"/>
    <property type="project" value="TreeGrafter"/>
</dbReference>
<evidence type="ECO:0000256" key="4">
    <source>
        <dbReference type="ARBA" id="ARBA00005254"/>
    </source>
</evidence>
<dbReference type="Gene3D" id="3.90.1100.10">
    <property type="match status" value="1"/>
</dbReference>
<dbReference type="Pfam" id="PF04563">
    <property type="entry name" value="RNA_pol_Rpb2_1"/>
    <property type="match status" value="1"/>
</dbReference>
<evidence type="ECO:0000259" key="18">
    <source>
        <dbReference type="Pfam" id="PF04563"/>
    </source>
</evidence>
<dbReference type="OrthoDB" id="1737613at2759"/>
<evidence type="ECO:0000256" key="7">
    <source>
        <dbReference type="ARBA" id="ARBA00016714"/>
    </source>
</evidence>
<evidence type="ECO:0000256" key="15">
    <source>
        <dbReference type="ARBA" id="ARBA00024871"/>
    </source>
</evidence>
<dbReference type="GO" id="GO:0006351">
    <property type="term" value="P:DNA-templated transcription"/>
    <property type="evidence" value="ECO:0007669"/>
    <property type="project" value="InterPro"/>
</dbReference>